<dbReference type="InterPro" id="IPR011990">
    <property type="entry name" value="TPR-like_helical_dom_sf"/>
</dbReference>
<keyword evidence="1" id="KW-0732">Signal</keyword>
<protein>
    <recommendedName>
        <fullName evidence="4">TPR repeat</fullName>
    </recommendedName>
</protein>
<organism evidence="2 3">
    <name type="scientific">Maricaulis virginensis</name>
    <dbReference type="NCBI Taxonomy" id="144022"/>
    <lineage>
        <taxon>Bacteria</taxon>
        <taxon>Pseudomonadati</taxon>
        <taxon>Pseudomonadota</taxon>
        <taxon>Alphaproteobacteria</taxon>
        <taxon>Maricaulales</taxon>
        <taxon>Maricaulaceae</taxon>
        <taxon>Maricaulis</taxon>
    </lineage>
</organism>
<dbReference type="InterPro" id="IPR006597">
    <property type="entry name" value="Sel1-like"/>
</dbReference>
<feature type="signal peptide" evidence="1">
    <location>
        <begin position="1"/>
        <end position="19"/>
    </location>
</feature>
<feature type="chain" id="PRO_5040949920" description="TPR repeat" evidence="1">
    <location>
        <begin position="20"/>
        <end position="377"/>
    </location>
</feature>
<evidence type="ECO:0000256" key="1">
    <source>
        <dbReference type="SAM" id="SignalP"/>
    </source>
</evidence>
<evidence type="ECO:0000313" key="3">
    <source>
        <dbReference type="Proteomes" id="UP001143486"/>
    </source>
</evidence>
<comment type="caution">
    <text evidence="2">The sequence shown here is derived from an EMBL/GenBank/DDBJ whole genome shotgun (WGS) entry which is preliminary data.</text>
</comment>
<dbReference type="SMART" id="SM00671">
    <property type="entry name" value="SEL1"/>
    <property type="match status" value="7"/>
</dbReference>
<keyword evidence="3" id="KW-1185">Reference proteome</keyword>
<dbReference type="Pfam" id="PF08238">
    <property type="entry name" value="Sel1"/>
    <property type="match status" value="7"/>
</dbReference>
<dbReference type="InterPro" id="IPR050767">
    <property type="entry name" value="Sel1_AlgK"/>
</dbReference>
<dbReference type="SUPFAM" id="SSF81901">
    <property type="entry name" value="HCP-like"/>
    <property type="match status" value="2"/>
</dbReference>
<dbReference type="AlphaFoldDB" id="A0A9W6MP48"/>
<dbReference type="RefSeq" id="WP_271186941.1">
    <property type="nucleotide sequence ID" value="NZ_BSFE01000005.1"/>
</dbReference>
<evidence type="ECO:0008006" key="4">
    <source>
        <dbReference type="Google" id="ProtNLM"/>
    </source>
</evidence>
<reference evidence="2" key="2">
    <citation type="submission" date="2023-01" db="EMBL/GenBank/DDBJ databases">
        <authorList>
            <person name="Sun Q."/>
            <person name="Evtushenko L."/>
        </authorList>
    </citation>
    <scope>NUCLEOTIDE SEQUENCE</scope>
    <source>
        <strain evidence="2">VKM B-1513</strain>
    </source>
</reference>
<dbReference type="EMBL" id="BSFE01000005">
    <property type="protein sequence ID" value="GLK52574.1"/>
    <property type="molecule type" value="Genomic_DNA"/>
</dbReference>
<dbReference type="PANTHER" id="PTHR11102:SF160">
    <property type="entry name" value="ERAD-ASSOCIATED E3 UBIQUITIN-PROTEIN LIGASE COMPONENT HRD3"/>
    <property type="match status" value="1"/>
</dbReference>
<dbReference type="Gene3D" id="1.25.40.10">
    <property type="entry name" value="Tetratricopeptide repeat domain"/>
    <property type="match status" value="2"/>
</dbReference>
<evidence type="ECO:0000313" key="2">
    <source>
        <dbReference type="EMBL" id="GLK52574.1"/>
    </source>
</evidence>
<name>A0A9W6MP48_9PROT</name>
<dbReference type="Proteomes" id="UP001143486">
    <property type="component" value="Unassembled WGS sequence"/>
</dbReference>
<accession>A0A9W6MP48</accession>
<gene>
    <name evidence="2" type="ORF">GCM10017621_20820</name>
</gene>
<proteinExistence type="predicted"/>
<reference evidence="2" key="1">
    <citation type="journal article" date="2014" name="Int. J. Syst. Evol. Microbiol.">
        <title>Complete genome sequence of Corynebacterium casei LMG S-19264T (=DSM 44701T), isolated from a smear-ripened cheese.</title>
        <authorList>
            <consortium name="US DOE Joint Genome Institute (JGI-PGF)"/>
            <person name="Walter F."/>
            <person name="Albersmeier A."/>
            <person name="Kalinowski J."/>
            <person name="Ruckert C."/>
        </authorList>
    </citation>
    <scope>NUCLEOTIDE SEQUENCE</scope>
    <source>
        <strain evidence="2">VKM B-1513</strain>
    </source>
</reference>
<dbReference type="PANTHER" id="PTHR11102">
    <property type="entry name" value="SEL-1-LIKE PROTEIN"/>
    <property type="match status" value="1"/>
</dbReference>
<sequence length="377" mass="40262">MIRSVLTAACLAVLSAAHAQEDPGAAFPDELILLPEDVQRDAQAGDFDAETAEVPTGMTAAQEAWYRAQMAFVSEDWYLARRYAETAAVSGITDAAALAGLMARDGRGGEADMAAAAGWFRRAAEQDHPVALYQLGLLARLGDDSLDLGDPRRWFERAARAGHIDAMVAYALALKASSVPQDGQSARRWAERAAQQGSAEGMYQLAQMLDAGVGGERDAEGARIWYERAAEANLAEGAFQAGMMWADGEGGEQDDAEARRWLRIAAESNYPPAQGQYGLMLYQGRGGEADAALAAHWFGQGARGGDAESQFLYAFVLAQGDGVEQDLEAAYRWVVAAGADALGAPVHNRDRDRLQAALERALPLEVQARVREAGAGD</sequence>